<dbReference type="InParanoid" id="A0A1U7S132"/>
<accession>A0A1U7S132</accession>
<feature type="region of interest" description="Disordered" evidence="4">
    <location>
        <begin position="23"/>
        <end position="51"/>
    </location>
</feature>
<feature type="domain" description="SHSP" evidence="5">
    <location>
        <begin position="121"/>
        <end position="234"/>
    </location>
</feature>
<dbReference type="PANTHER" id="PTHR45640:SF2">
    <property type="entry name" value="HEAT SHOCK PROTEIN BETA-11-RELATED"/>
    <property type="match status" value="1"/>
</dbReference>
<keyword evidence="1 7" id="KW-0346">Stress response</keyword>
<dbReference type="GO" id="GO:0009408">
    <property type="term" value="P:response to heat"/>
    <property type="evidence" value="ECO:0007669"/>
    <property type="project" value="TreeGrafter"/>
</dbReference>
<gene>
    <name evidence="7" type="primary">LOC102370182</name>
</gene>
<evidence type="ECO:0000313" key="6">
    <source>
        <dbReference type="Proteomes" id="UP000189705"/>
    </source>
</evidence>
<dbReference type="PROSITE" id="PS01031">
    <property type="entry name" value="SHSP"/>
    <property type="match status" value="1"/>
</dbReference>
<evidence type="ECO:0000256" key="1">
    <source>
        <dbReference type="ARBA" id="ARBA00023016"/>
    </source>
</evidence>
<proteinExistence type="inferred from homology"/>
<dbReference type="InterPro" id="IPR002068">
    <property type="entry name" value="A-crystallin/Hsp20_dom"/>
</dbReference>
<keyword evidence="6" id="KW-1185">Reference proteome</keyword>
<sequence length="254" mass="28220">MASRGYEWDREFWMGPGLARKRIKATGSHQLSRAAPGPSERTQPQRSKSATEAEILCHLHLQPPSHRTLAPWVGPIRMLWPQPSTVFAELEREVRWEMERTRDFMSGVQKLLAGEGSSNPSREQEQSTNMTLPQGTDRGFTISQDIKGFAPEELTVKLVGKKVLLTGKKEMQSEDSKGSFSYKSEVFKWEWDVPEGVDPNDVTCFISSEGQLCIEAPHQALTATPERNVPIQITPVGSEAAVCSKEGANGRAKA</sequence>
<dbReference type="Pfam" id="PF00011">
    <property type="entry name" value="HSP20"/>
    <property type="match status" value="1"/>
</dbReference>
<name>A0A1U7S132_ALLSI</name>
<reference evidence="7" key="1">
    <citation type="submission" date="2025-08" db="UniProtKB">
        <authorList>
            <consortium name="RefSeq"/>
        </authorList>
    </citation>
    <scope>IDENTIFICATION</scope>
</reference>
<evidence type="ECO:0000256" key="4">
    <source>
        <dbReference type="SAM" id="MobiDB-lite"/>
    </source>
</evidence>
<dbReference type="GO" id="GO:0042026">
    <property type="term" value="P:protein refolding"/>
    <property type="evidence" value="ECO:0007669"/>
    <property type="project" value="TreeGrafter"/>
</dbReference>
<dbReference type="InterPro" id="IPR008978">
    <property type="entry name" value="HSP20-like_chaperone"/>
</dbReference>
<dbReference type="Proteomes" id="UP000189705">
    <property type="component" value="Unplaced"/>
</dbReference>
<dbReference type="PANTHER" id="PTHR45640">
    <property type="entry name" value="HEAT SHOCK PROTEIN HSP-12.2-RELATED"/>
    <property type="match status" value="1"/>
</dbReference>
<evidence type="ECO:0000259" key="5">
    <source>
        <dbReference type="PROSITE" id="PS01031"/>
    </source>
</evidence>
<dbReference type="OrthoDB" id="8946669at2759"/>
<dbReference type="SUPFAM" id="SSF49764">
    <property type="entry name" value="HSP20-like chaperones"/>
    <property type="match status" value="1"/>
</dbReference>
<dbReference type="InterPro" id="IPR001436">
    <property type="entry name" value="Alpha-crystallin/sHSP_animal"/>
</dbReference>
<dbReference type="CDD" id="cd06481">
    <property type="entry name" value="ACD_HspB9_like"/>
    <property type="match status" value="1"/>
</dbReference>
<dbReference type="GO" id="GO:0005737">
    <property type="term" value="C:cytoplasm"/>
    <property type="evidence" value="ECO:0007669"/>
    <property type="project" value="TreeGrafter"/>
</dbReference>
<evidence type="ECO:0000313" key="7">
    <source>
        <dbReference type="RefSeq" id="XP_006032847.1"/>
    </source>
</evidence>
<evidence type="ECO:0000256" key="3">
    <source>
        <dbReference type="RuleBase" id="RU003616"/>
    </source>
</evidence>
<dbReference type="KEGG" id="asn:102370182"/>
<organism evidence="6 7">
    <name type="scientific">Alligator sinensis</name>
    <name type="common">Chinese alligator</name>
    <dbReference type="NCBI Taxonomy" id="38654"/>
    <lineage>
        <taxon>Eukaryota</taxon>
        <taxon>Metazoa</taxon>
        <taxon>Chordata</taxon>
        <taxon>Craniata</taxon>
        <taxon>Vertebrata</taxon>
        <taxon>Euteleostomi</taxon>
        <taxon>Archelosauria</taxon>
        <taxon>Archosauria</taxon>
        <taxon>Crocodylia</taxon>
        <taxon>Alligatoridae</taxon>
        <taxon>Alligatorinae</taxon>
        <taxon>Alligator</taxon>
    </lineage>
</organism>
<dbReference type="RefSeq" id="XP_006032847.1">
    <property type="nucleotide sequence ID" value="XM_006032785.2"/>
</dbReference>
<dbReference type="GeneID" id="102370182"/>
<dbReference type="GO" id="GO:0051082">
    <property type="term" value="F:unfolded protein binding"/>
    <property type="evidence" value="ECO:0007669"/>
    <property type="project" value="TreeGrafter"/>
</dbReference>
<feature type="compositionally biased region" description="Polar residues" evidence="4">
    <location>
        <begin position="116"/>
        <end position="134"/>
    </location>
</feature>
<protein>
    <submittedName>
        <fullName evidence="7">Heat shock protein beta-11</fullName>
    </submittedName>
</protein>
<comment type="similarity">
    <text evidence="2 3">Belongs to the small heat shock protein (HSP20) family.</text>
</comment>
<evidence type="ECO:0000256" key="2">
    <source>
        <dbReference type="PROSITE-ProRule" id="PRU00285"/>
    </source>
</evidence>
<feature type="region of interest" description="Disordered" evidence="4">
    <location>
        <begin position="112"/>
        <end position="138"/>
    </location>
</feature>
<dbReference type="eggNOG" id="KOG3591">
    <property type="taxonomic scope" value="Eukaryota"/>
</dbReference>
<dbReference type="Gene3D" id="2.60.40.790">
    <property type="match status" value="1"/>
</dbReference>
<dbReference type="AlphaFoldDB" id="A0A1U7S132"/>
<dbReference type="GO" id="GO:0005634">
    <property type="term" value="C:nucleus"/>
    <property type="evidence" value="ECO:0007669"/>
    <property type="project" value="TreeGrafter"/>
</dbReference>